<proteinExistence type="predicted"/>
<sequence>MELPLTSGYIKEAHELSAHLIPFPTLKLRENRLRLDSESIPNLFSTIHQRLPVAITFDPELRLTHRLWLRGAYHLLYASNLGL</sequence>
<accession>A0ABU6VXU8</accession>
<gene>
    <name evidence="1" type="ORF">PIB30_101262</name>
</gene>
<dbReference type="EMBL" id="JASCZI010153973">
    <property type="protein sequence ID" value="MED6177777.1"/>
    <property type="molecule type" value="Genomic_DNA"/>
</dbReference>
<evidence type="ECO:0000313" key="2">
    <source>
        <dbReference type="Proteomes" id="UP001341840"/>
    </source>
</evidence>
<reference evidence="1 2" key="1">
    <citation type="journal article" date="2023" name="Plants (Basel)">
        <title>Bridging the Gap: Combining Genomics and Transcriptomics Approaches to Understand Stylosanthes scabra, an Orphan Legume from the Brazilian Caatinga.</title>
        <authorList>
            <person name="Ferreira-Neto J.R.C."/>
            <person name="da Silva M.D."/>
            <person name="Binneck E."/>
            <person name="de Melo N.F."/>
            <person name="da Silva R.H."/>
            <person name="de Melo A.L.T.M."/>
            <person name="Pandolfi V."/>
            <person name="Bustamante F.O."/>
            <person name="Brasileiro-Vidal A.C."/>
            <person name="Benko-Iseppon A.M."/>
        </authorList>
    </citation>
    <scope>NUCLEOTIDE SEQUENCE [LARGE SCALE GENOMIC DNA]</scope>
    <source>
        <tissue evidence="1">Leaves</tissue>
    </source>
</reference>
<name>A0ABU6VXU8_9FABA</name>
<dbReference type="Proteomes" id="UP001341840">
    <property type="component" value="Unassembled WGS sequence"/>
</dbReference>
<protein>
    <submittedName>
        <fullName evidence="1">Uncharacterized protein</fullName>
    </submittedName>
</protein>
<feature type="non-terminal residue" evidence="1">
    <location>
        <position position="83"/>
    </location>
</feature>
<keyword evidence="2" id="KW-1185">Reference proteome</keyword>
<organism evidence="1 2">
    <name type="scientific">Stylosanthes scabra</name>
    <dbReference type="NCBI Taxonomy" id="79078"/>
    <lineage>
        <taxon>Eukaryota</taxon>
        <taxon>Viridiplantae</taxon>
        <taxon>Streptophyta</taxon>
        <taxon>Embryophyta</taxon>
        <taxon>Tracheophyta</taxon>
        <taxon>Spermatophyta</taxon>
        <taxon>Magnoliopsida</taxon>
        <taxon>eudicotyledons</taxon>
        <taxon>Gunneridae</taxon>
        <taxon>Pentapetalae</taxon>
        <taxon>rosids</taxon>
        <taxon>fabids</taxon>
        <taxon>Fabales</taxon>
        <taxon>Fabaceae</taxon>
        <taxon>Papilionoideae</taxon>
        <taxon>50 kb inversion clade</taxon>
        <taxon>dalbergioids sensu lato</taxon>
        <taxon>Dalbergieae</taxon>
        <taxon>Pterocarpus clade</taxon>
        <taxon>Stylosanthes</taxon>
    </lineage>
</organism>
<comment type="caution">
    <text evidence="1">The sequence shown here is derived from an EMBL/GenBank/DDBJ whole genome shotgun (WGS) entry which is preliminary data.</text>
</comment>
<evidence type="ECO:0000313" key="1">
    <source>
        <dbReference type="EMBL" id="MED6177777.1"/>
    </source>
</evidence>